<evidence type="ECO:0000313" key="2">
    <source>
        <dbReference type="EMBL" id="MBM7494049.1"/>
    </source>
</evidence>
<proteinExistence type="predicted"/>
<comment type="caution">
    <text evidence="2">The sequence shown here is derived from an EMBL/GenBank/DDBJ whole genome shotgun (WGS) entry which is preliminary data.</text>
</comment>
<dbReference type="EMBL" id="JAFBBP010000001">
    <property type="protein sequence ID" value="MBM7494049.1"/>
    <property type="molecule type" value="Genomic_DNA"/>
</dbReference>
<dbReference type="InterPro" id="IPR001584">
    <property type="entry name" value="Integrase_cat-core"/>
</dbReference>
<protein>
    <submittedName>
        <fullName evidence="2">Transposase</fullName>
    </submittedName>
</protein>
<sequence length="71" mass="8138">MAEAFNSLYKAELVRNRGPWRGLDDLAMATVEYIDWYNNRRLHSELGHIPPAKHEVLHAMTHPVTAPLKTS</sequence>
<feature type="domain" description="Integrase catalytic" evidence="1">
    <location>
        <begin position="2"/>
        <end position="51"/>
    </location>
</feature>
<evidence type="ECO:0000313" key="3">
    <source>
        <dbReference type="Proteomes" id="UP000764837"/>
    </source>
</evidence>
<gene>
    <name evidence="2" type="ORF">JOD64_005271</name>
</gene>
<organism evidence="2 3">
    <name type="scientific">Micromonospora luteifusca</name>
    <dbReference type="NCBI Taxonomy" id="709860"/>
    <lineage>
        <taxon>Bacteria</taxon>
        <taxon>Bacillati</taxon>
        <taxon>Actinomycetota</taxon>
        <taxon>Actinomycetes</taxon>
        <taxon>Micromonosporales</taxon>
        <taxon>Micromonosporaceae</taxon>
        <taxon>Micromonospora</taxon>
    </lineage>
</organism>
<keyword evidence="3" id="KW-1185">Reference proteome</keyword>
<dbReference type="RefSeq" id="WP_204944688.1">
    <property type="nucleotide sequence ID" value="NZ_JAFBBP010000001.1"/>
</dbReference>
<dbReference type="Proteomes" id="UP000764837">
    <property type="component" value="Unassembled WGS sequence"/>
</dbReference>
<evidence type="ECO:0000259" key="1">
    <source>
        <dbReference type="Pfam" id="PF13683"/>
    </source>
</evidence>
<dbReference type="SUPFAM" id="SSF53098">
    <property type="entry name" value="Ribonuclease H-like"/>
    <property type="match status" value="1"/>
</dbReference>
<accession>A0ABS2M1L0</accession>
<name>A0ABS2M1L0_9ACTN</name>
<dbReference type="InterPro" id="IPR012337">
    <property type="entry name" value="RNaseH-like_sf"/>
</dbReference>
<dbReference type="Pfam" id="PF13683">
    <property type="entry name" value="rve_3"/>
    <property type="match status" value="1"/>
</dbReference>
<reference evidence="2 3" key="1">
    <citation type="submission" date="2021-01" db="EMBL/GenBank/DDBJ databases">
        <title>Sequencing the genomes of 1000 actinobacteria strains.</title>
        <authorList>
            <person name="Klenk H.-P."/>
        </authorList>
    </citation>
    <scope>NUCLEOTIDE SEQUENCE [LARGE SCALE GENOMIC DNA]</scope>
    <source>
        <strain evidence="2 3">DSM 100204</strain>
    </source>
</reference>